<evidence type="ECO:0000256" key="1">
    <source>
        <dbReference type="ARBA" id="ARBA00022679"/>
    </source>
</evidence>
<keyword evidence="2" id="KW-0012">Acyltransferase</keyword>
<name>A0A4R6YSQ4_9GAMM</name>
<dbReference type="SUPFAM" id="SSF55729">
    <property type="entry name" value="Acyl-CoA N-acyltransferases (Nat)"/>
    <property type="match status" value="1"/>
</dbReference>
<dbReference type="PROSITE" id="PS51186">
    <property type="entry name" value="GNAT"/>
    <property type="match status" value="1"/>
</dbReference>
<dbReference type="InterPro" id="IPR050832">
    <property type="entry name" value="Bact_Acetyltransf"/>
</dbReference>
<dbReference type="AlphaFoldDB" id="A0A4R6YSQ4"/>
<dbReference type="Gene3D" id="3.40.630.30">
    <property type="match status" value="1"/>
</dbReference>
<dbReference type="GO" id="GO:0005840">
    <property type="term" value="C:ribosome"/>
    <property type="evidence" value="ECO:0007669"/>
    <property type="project" value="UniProtKB-KW"/>
</dbReference>
<sequence length="216" mass="23324">MGLRRAAPSLTHACEAGTGDWFPAAVAAPVHAAGVQPERHNCAPIDARQRLAPASLRAVSTPPDIALRPARPGDLAALVALEQTAFAYDRMSRRQYQRHLGSDRAILLVAESAGELLGSALLFLRRHSDLARLYSLATAAASRGRGVGRALLSAIEALAITRGIRRIRLEVRRDNTAAVALYEGHGYRRVAALDAYYDDGADAWRYEKTLPDPAQP</sequence>
<dbReference type="CDD" id="cd04301">
    <property type="entry name" value="NAT_SF"/>
    <property type="match status" value="1"/>
</dbReference>
<feature type="domain" description="N-acetyltransferase" evidence="3">
    <location>
        <begin position="65"/>
        <end position="211"/>
    </location>
</feature>
<dbReference type="InterPro" id="IPR016181">
    <property type="entry name" value="Acyl_CoA_acyltransferase"/>
</dbReference>
<keyword evidence="5" id="KW-1185">Reference proteome</keyword>
<reference evidence="4 5" key="1">
    <citation type="submission" date="2019-03" db="EMBL/GenBank/DDBJ databases">
        <title>Genomic Encyclopedia of Type Strains, Phase IV (KMG-IV): sequencing the most valuable type-strain genomes for metagenomic binning, comparative biology and taxonomic classification.</title>
        <authorList>
            <person name="Goeker M."/>
        </authorList>
    </citation>
    <scope>NUCLEOTIDE SEQUENCE [LARGE SCALE GENOMIC DNA]</scope>
    <source>
        <strain evidence="4 5">DSM 21667</strain>
    </source>
</reference>
<protein>
    <submittedName>
        <fullName evidence="4">Ribosomal protein S18 acetylase RimI-like enzyme</fullName>
    </submittedName>
</protein>
<evidence type="ECO:0000313" key="4">
    <source>
        <dbReference type="EMBL" id="TDR41289.1"/>
    </source>
</evidence>
<organism evidence="4 5">
    <name type="scientific">Tahibacter aquaticus</name>
    <dbReference type="NCBI Taxonomy" id="520092"/>
    <lineage>
        <taxon>Bacteria</taxon>
        <taxon>Pseudomonadati</taxon>
        <taxon>Pseudomonadota</taxon>
        <taxon>Gammaproteobacteria</taxon>
        <taxon>Lysobacterales</taxon>
        <taxon>Rhodanobacteraceae</taxon>
        <taxon>Tahibacter</taxon>
    </lineage>
</organism>
<evidence type="ECO:0000313" key="5">
    <source>
        <dbReference type="Proteomes" id="UP000295293"/>
    </source>
</evidence>
<dbReference type="GO" id="GO:0016747">
    <property type="term" value="F:acyltransferase activity, transferring groups other than amino-acyl groups"/>
    <property type="evidence" value="ECO:0007669"/>
    <property type="project" value="InterPro"/>
</dbReference>
<evidence type="ECO:0000256" key="2">
    <source>
        <dbReference type="ARBA" id="ARBA00023315"/>
    </source>
</evidence>
<dbReference type="PANTHER" id="PTHR43877">
    <property type="entry name" value="AMINOALKYLPHOSPHONATE N-ACETYLTRANSFERASE-RELATED-RELATED"/>
    <property type="match status" value="1"/>
</dbReference>
<evidence type="ECO:0000259" key="3">
    <source>
        <dbReference type="PROSITE" id="PS51186"/>
    </source>
</evidence>
<dbReference type="Proteomes" id="UP000295293">
    <property type="component" value="Unassembled WGS sequence"/>
</dbReference>
<dbReference type="OrthoDB" id="27442at2"/>
<keyword evidence="4" id="KW-0689">Ribosomal protein</keyword>
<keyword evidence="4" id="KW-0687">Ribonucleoprotein</keyword>
<dbReference type="PANTHER" id="PTHR43877:SF2">
    <property type="entry name" value="AMINOALKYLPHOSPHONATE N-ACETYLTRANSFERASE-RELATED"/>
    <property type="match status" value="1"/>
</dbReference>
<keyword evidence="1" id="KW-0808">Transferase</keyword>
<accession>A0A4R6YSQ4</accession>
<dbReference type="Pfam" id="PF00583">
    <property type="entry name" value="Acetyltransf_1"/>
    <property type="match status" value="1"/>
</dbReference>
<comment type="caution">
    <text evidence="4">The sequence shown here is derived from an EMBL/GenBank/DDBJ whole genome shotgun (WGS) entry which is preliminary data.</text>
</comment>
<proteinExistence type="predicted"/>
<gene>
    <name evidence="4" type="ORF">DFR29_111203</name>
</gene>
<dbReference type="EMBL" id="SNZH01000011">
    <property type="protein sequence ID" value="TDR41289.1"/>
    <property type="molecule type" value="Genomic_DNA"/>
</dbReference>
<dbReference type="InterPro" id="IPR000182">
    <property type="entry name" value="GNAT_dom"/>
</dbReference>